<dbReference type="InterPro" id="IPR034079">
    <property type="entry name" value="R3H_KhpB"/>
</dbReference>
<dbReference type="NCBIfam" id="NF041568">
    <property type="entry name" value="Jag_EloR"/>
    <property type="match status" value="1"/>
</dbReference>
<dbReference type="HAMAP" id="MF_00867">
    <property type="entry name" value="KhpB"/>
    <property type="match status" value="1"/>
</dbReference>
<feature type="domain" description="R3H" evidence="8">
    <location>
        <begin position="142"/>
        <end position="208"/>
    </location>
</feature>
<dbReference type="CDD" id="cd02414">
    <property type="entry name" value="KH-II_Jag"/>
    <property type="match status" value="1"/>
</dbReference>
<comment type="subcellular location">
    <subcellularLocation>
        <location evidence="6">Cytoplasm</location>
    </subcellularLocation>
</comment>
<dbReference type="InterPro" id="IPR001374">
    <property type="entry name" value="R3H_dom"/>
</dbReference>
<dbReference type="AlphaFoldDB" id="A0A328UHP4"/>
<evidence type="ECO:0000256" key="2">
    <source>
        <dbReference type="ARBA" id="ARBA00022884"/>
    </source>
</evidence>
<sequence>MVKEAVGIGDTIEKAKEDACKKLGVESYEAEFEVLELPVKKTLGLFGGSPAKVRAYIETSPADAAVAYLRSIFSCMGVSNVEFKVQEEENGALISIQGEDIGFIIGHRGETLDSLQYLAGLVSNHVDNTYYRITLDIGNYREKRMETLTILGKKMAAKALRIGRNFSLEPMNPYERRIIHTAVQDIEGAKSWSEGEDLARHVVIGPVEGERAPRGRRGPQGGGNANRRHPYEKLPANRGGNNQGGRAPRNFNEGSAAAPATPIRARVQDEPLTNKSEHKGPLYGKIEVHK</sequence>
<keyword evidence="9" id="KW-0238">DNA-binding</keyword>
<dbReference type="SMART" id="SM01245">
    <property type="entry name" value="Jag_N"/>
    <property type="match status" value="1"/>
</dbReference>
<dbReference type="InterPro" id="IPR039247">
    <property type="entry name" value="KhpB"/>
</dbReference>
<comment type="similarity">
    <text evidence="6">Belongs to the KhpB RNA-binding protein family.</text>
</comment>
<dbReference type="Gene3D" id="3.30.300.20">
    <property type="match status" value="1"/>
</dbReference>
<dbReference type="InterPro" id="IPR038008">
    <property type="entry name" value="Jag_KH"/>
</dbReference>
<dbReference type="SMART" id="SM00393">
    <property type="entry name" value="R3H"/>
    <property type="match status" value="1"/>
</dbReference>
<dbReference type="SUPFAM" id="SSF82708">
    <property type="entry name" value="R3H domain"/>
    <property type="match status" value="1"/>
</dbReference>
<keyword evidence="4 6" id="KW-0143">Chaperone</keyword>
<keyword evidence="5 6" id="KW-0961">Cell wall biogenesis/degradation</keyword>
<dbReference type="EMBL" id="QLYR01000007">
    <property type="protein sequence ID" value="RAQ28171.1"/>
    <property type="molecule type" value="Genomic_DNA"/>
</dbReference>
<keyword evidence="1 6" id="KW-0963">Cytoplasm</keyword>
<comment type="domain">
    <text evidence="6">Has an N-terminal Jag-N domain and 2 RNA-binding domains (KH and R3H).</text>
</comment>
<comment type="subunit">
    <text evidence="6">Forms a complex with KhpA.</text>
</comment>
<dbReference type="Pfam" id="PF01424">
    <property type="entry name" value="R3H"/>
    <property type="match status" value="1"/>
</dbReference>
<feature type="region of interest" description="Jag_N domain" evidence="6">
    <location>
        <begin position="6"/>
        <end position="56"/>
    </location>
</feature>
<evidence type="ECO:0000256" key="5">
    <source>
        <dbReference type="ARBA" id="ARBA00023316"/>
    </source>
</evidence>
<dbReference type="InterPro" id="IPR038247">
    <property type="entry name" value="Jag_N_dom_sf"/>
</dbReference>
<dbReference type="GO" id="GO:0003723">
    <property type="term" value="F:RNA binding"/>
    <property type="evidence" value="ECO:0007669"/>
    <property type="project" value="UniProtKB-UniRule"/>
</dbReference>
<evidence type="ECO:0000259" key="8">
    <source>
        <dbReference type="PROSITE" id="PS51061"/>
    </source>
</evidence>
<dbReference type="PANTHER" id="PTHR35800">
    <property type="entry name" value="PROTEIN JAG"/>
    <property type="match status" value="1"/>
</dbReference>
<evidence type="ECO:0000256" key="1">
    <source>
        <dbReference type="ARBA" id="ARBA00022490"/>
    </source>
</evidence>
<dbReference type="Pfam" id="PF13083">
    <property type="entry name" value="KH_KhpA-B"/>
    <property type="match status" value="1"/>
</dbReference>
<dbReference type="GO" id="GO:0003677">
    <property type="term" value="F:DNA binding"/>
    <property type="evidence" value="ECO:0007669"/>
    <property type="project" value="UniProtKB-KW"/>
</dbReference>
<dbReference type="CDD" id="cd02644">
    <property type="entry name" value="R3H_jag"/>
    <property type="match status" value="1"/>
</dbReference>
<dbReference type="RefSeq" id="WP_112333127.1">
    <property type="nucleotide sequence ID" value="NZ_QLYR01000007.1"/>
</dbReference>
<dbReference type="Pfam" id="PF14804">
    <property type="entry name" value="Jag_N"/>
    <property type="match status" value="1"/>
</dbReference>
<dbReference type="PROSITE" id="PS51061">
    <property type="entry name" value="R3H"/>
    <property type="match status" value="1"/>
</dbReference>
<dbReference type="GO" id="GO:0071555">
    <property type="term" value="P:cell wall organization"/>
    <property type="evidence" value="ECO:0007669"/>
    <property type="project" value="UniProtKB-KW"/>
</dbReference>
<evidence type="ECO:0000256" key="3">
    <source>
        <dbReference type="ARBA" id="ARBA00022960"/>
    </source>
</evidence>
<dbReference type="Gene3D" id="3.30.1370.50">
    <property type="entry name" value="R3H-like domain"/>
    <property type="match status" value="1"/>
</dbReference>
<feature type="compositionally biased region" description="Basic and acidic residues" evidence="7">
    <location>
        <begin position="275"/>
        <end position="290"/>
    </location>
</feature>
<evidence type="ECO:0000256" key="6">
    <source>
        <dbReference type="HAMAP-Rule" id="MF_00867"/>
    </source>
</evidence>
<reference evidence="9 10" key="1">
    <citation type="submission" date="2018-06" db="EMBL/GenBank/DDBJ databases">
        <title>Noncontiguous genome sequence of Ruminococcaceae bacterium ASD2818.</title>
        <authorList>
            <person name="Chaplin A.V."/>
            <person name="Sokolova S.R."/>
            <person name="Kochetkova T.O."/>
            <person name="Goltsov A.Y."/>
            <person name="Trofimov D.Y."/>
            <person name="Efimov B.A."/>
        </authorList>
    </citation>
    <scope>NUCLEOTIDE SEQUENCE [LARGE SCALE GENOMIC DNA]</scope>
    <source>
        <strain evidence="9 10">ASD2818</strain>
    </source>
</reference>
<dbReference type="Gene3D" id="3.30.30.80">
    <property type="entry name" value="probable RNA-binding protein from clostridium symbiosum atcc 14940"/>
    <property type="match status" value="1"/>
</dbReference>
<dbReference type="InterPro" id="IPR036867">
    <property type="entry name" value="R3H_dom_sf"/>
</dbReference>
<protein>
    <recommendedName>
        <fullName evidence="6">RNA-binding protein KhpB</fullName>
    </recommendedName>
    <alternativeName>
        <fullName evidence="6">RNA-binding protein EloR</fullName>
    </alternativeName>
</protein>
<evidence type="ECO:0000313" key="10">
    <source>
        <dbReference type="Proteomes" id="UP000249377"/>
    </source>
</evidence>
<evidence type="ECO:0000313" key="9">
    <source>
        <dbReference type="EMBL" id="RAQ28171.1"/>
    </source>
</evidence>
<proteinExistence type="inferred from homology"/>
<dbReference type="GO" id="GO:0005737">
    <property type="term" value="C:cytoplasm"/>
    <property type="evidence" value="ECO:0007669"/>
    <property type="project" value="UniProtKB-SubCell"/>
</dbReference>
<organism evidence="9 10">
    <name type="scientific">Hydrogeniiclostridium mannosilyticum</name>
    <dbReference type="NCBI Taxonomy" id="2764322"/>
    <lineage>
        <taxon>Bacteria</taxon>
        <taxon>Bacillati</taxon>
        <taxon>Bacillota</taxon>
        <taxon>Clostridia</taxon>
        <taxon>Eubacteriales</taxon>
        <taxon>Acutalibacteraceae</taxon>
        <taxon>Hydrogeniiclostridium</taxon>
    </lineage>
</organism>
<accession>A0A328UHP4</accession>
<comment type="function">
    <text evidence="6">A probable RNA chaperone. Forms a complex with KhpA which binds to cellular RNA and controls its expression. Plays a role in peptidoglycan (PG) homeostasis and cell length regulation.</text>
</comment>
<evidence type="ECO:0000256" key="4">
    <source>
        <dbReference type="ARBA" id="ARBA00023186"/>
    </source>
</evidence>
<dbReference type="Proteomes" id="UP000249377">
    <property type="component" value="Unassembled WGS sequence"/>
</dbReference>
<name>A0A328UHP4_9FIRM</name>
<gene>
    <name evidence="6" type="primary">khpB</name>
    <name evidence="6" type="synonym">eloR</name>
    <name evidence="9" type="ORF">DPQ25_10455</name>
</gene>
<dbReference type="InterPro" id="IPR032782">
    <property type="entry name" value="KhpB_N"/>
</dbReference>
<dbReference type="GO" id="GO:0009252">
    <property type="term" value="P:peptidoglycan biosynthetic process"/>
    <property type="evidence" value="ECO:0007669"/>
    <property type="project" value="UniProtKB-UniRule"/>
</dbReference>
<dbReference type="PANTHER" id="PTHR35800:SF1">
    <property type="entry name" value="RNA-BINDING PROTEIN KHPB"/>
    <property type="match status" value="1"/>
</dbReference>
<dbReference type="InterPro" id="IPR015946">
    <property type="entry name" value="KH_dom-like_a/b"/>
</dbReference>
<dbReference type="GO" id="GO:0008360">
    <property type="term" value="P:regulation of cell shape"/>
    <property type="evidence" value="ECO:0007669"/>
    <property type="project" value="UniProtKB-KW"/>
</dbReference>
<evidence type="ECO:0000256" key="7">
    <source>
        <dbReference type="SAM" id="MobiDB-lite"/>
    </source>
</evidence>
<comment type="caution">
    <text evidence="9">The sequence shown here is derived from an EMBL/GenBank/DDBJ whole genome shotgun (WGS) entry which is preliminary data.</text>
</comment>
<keyword evidence="2 6" id="KW-0694">RNA-binding</keyword>
<keyword evidence="10" id="KW-1185">Reference proteome</keyword>
<feature type="region of interest" description="Disordered" evidence="7">
    <location>
        <begin position="205"/>
        <end position="290"/>
    </location>
</feature>
<feature type="compositionally biased region" description="Low complexity" evidence="7">
    <location>
        <begin position="236"/>
        <end position="250"/>
    </location>
</feature>
<keyword evidence="3 6" id="KW-0133">Cell shape</keyword>